<evidence type="ECO:0000313" key="1">
    <source>
        <dbReference type="EMBL" id="LAA42623.1"/>
    </source>
</evidence>
<sequence>MHILWVPLVKGCHLINTGNISSCHGACLMKQVSSRDVNGPNHTGLQKGNKKKPISFSTGPGPRILMKLWHSYVLSVGNEIFIGNLTFLIFFLSHDFALCKSLFCLLSRTYLTLTVKNRIDVKMLPDYIYRNLSNVVKS</sequence>
<reference evidence="1" key="2">
    <citation type="submission" date="2017-11" db="EMBL/GenBank/DDBJ databases">
        <title>Coralsnake Venomics: Analyses of Venom Gland Transcriptomes and Proteomes of Six Brazilian Taxa.</title>
        <authorList>
            <person name="Aird S.D."/>
            <person name="Jorge da Silva N."/>
            <person name="Qiu L."/>
            <person name="Villar-Briones A."/>
            <person name="Aparecida-Saddi V."/>
            <person name="Campos-Telles M.P."/>
            <person name="Grau M."/>
            <person name="Mikheyev A.S."/>
        </authorList>
    </citation>
    <scope>NUCLEOTIDE SEQUENCE</scope>
    <source>
        <tissue evidence="1">Venom_gland</tissue>
    </source>
</reference>
<protein>
    <submittedName>
        <fullName evidence="1">Uncharacterized protein</fullName>
    </submittedName>
</protein>
<organism evidence="1">
    <name type="scientific">Micrurus corallinus</name>
    <name type="common">Brazilian coral snake</name>
    <dbReference type="NCBI Taxonomy" id="54390"/>
    <lineage>
        <taxon>Eukaryota</taxon>
        <taxon>Metazoa</taxon>
        <taxon>Chordata</taxon>
        <taxon>Craniata</taxon>
        <taxon>Vertebrata</taxon>
        <taxon>Euteleostomi</taxon>
        <taxon>Lepidosauria</taxon>
        <taxon>Squamata</taxon>
        <taxon>Bifurcata</taxon>
        <taxon>Unidentata</taxon>
        <taxon>Episquamata</taxon>
        <taxon>Toxicofera</taxon>
        <taxon>Serpentes</taxon>
        <taxon>Colubroidea</taxon>
        <taxon>Elapidae</taxon>
        <taxon>Elapinae</taxon>
        <taxon>Micrurus</taxon>
    </lineage>
</organism>
<dbReference type="AlphaFoldDB" id="A0A2D4F580"/>
<name>A0A2D4F580_MICCO</name>
<proteinExistence type="predicted"/>
<accession>A0A2D4F580</accession>
<dbReference type="EMBL" id="IACJ01049379">
    <property type="protein sequence ID" value="LAA42620.1"/>
    <property type="molecule type" value="Transcribed_RNA"/>
</dbReference>
<dbReference type="EMBL" id="IACJ01049380">
    <property type="protein sequence ID" value="LAA42623.1"/>
    <property type="molecule type" value="Transcribed_RNA"/>
</dbReference>
<reference evidence="1" key="1">
    <citation type="submission" date="2017-07" db="EMBL/GenBank/DDBJ databases">
        <authorList>
            <person name="Mikheyev A."/>
            <person name="Grau M."/>
        </authorList>
    </citation>
    <scope>NUCLEOTIDE SEQUENCE</scope>
    <source>
        <tissue evidence="1">Venom_gland</tissue>
    </source>
</reference>